<organism evidence="1">
    <name type="scientific">Sphingobacterium sp. (strain 21)</name>
    <dbReference type="NCBI Taxonomy" id="743722"/>
    <lineage>
        <taxon>Bacteria</taxon>
        <taxon>Pseudomonadati</taxon>
        <taxon>Bacteroidota</taxon>
        <taxon>Sphingobacteriia</taxon>
        <taxon>Sphingobacteriales</taxon>
        <taxon>Sphingobacteriaceae</taxon>
        <taxon>Sphingobacterium</taxon>
    </lineage>
</organism>
<name>F4CCA2_SPHS2</name>
<gene>
    <name evidence="1" type="ordered locus">Sph21_2139</name>
</gene>
<protein>
    <submittedName>
        <fullName evidence="1">Uncharacterized protein</fullName>
    </submittedName>
</protein>
<dbReference type="KEGG" id="shg:Sph21_2139"/>
<reference evidence="1" key="1">
    <citation type="submission" date="2011-03" db="EMBL/GenBank/DDBJ databases">
        <title>Complete sequence of Sphingobacterium sp. 21.</title>
        <authorList>
            <consortium name="US DOE Joint Genome Institute"/>
            <person name="Lucas S."/>
            <person name="Copeland A."/>
            <person name="Lapidus A."/>
            <person name="Cheng J.-F."/>
            <person name="Goodwin L."/>
            <person name="Pitluck S."/>
            <person name="Davenport K."/>
            <person name="Detter J.C."/>
            <person name="Han C."/>
            <person name="Tapia R."/>
            <person name="Land M."/>
            <person name="Hauser L."/>
            <person name="Kyrpides N."/>
            <person name="Ivanova N."/>
            <person name="Ovchinnikova G."/>
            <person name="Pagani I."/>
            <person name="Siebers A.K."/>
            <person name="Allgaier M."/>
            <person name="Thelen M.P."/>
            <person name="Hugenholtz P."/>
            <person name="Woyke T."/>
        </authorList>
    </citation>
    <scope>NUCLEOTIDE SEQUENCE</scope>
    <source>
        <strain evidence="1">21</strain>
    </source>
</reference>
<sequence>MHLDVPICLIESSYLPTDTELHLANGDIELHDKSGGHQ</sequence>
<dbReference type="HOGENOM" id="CLU_3333150_0_0_10"/>
<dbReference type="EMBL" id="CP002584">
    <property type="protein sequence ID" value="ADZ78695.1"/>
    <property type="molecule type" value="Genomic_DNA"/>
</dbReference>
<dbReference type="PATRIC" id="fig|743722.3.peg.2286"/>
<proteinExistence type="predicted"/>
<dbReference type="AlphaFoldDB" id="F4CCA2"/>
<evidence type="ECO:0000313" key="1">
    <source>
        <dbReference type="EMBL" id="ADZ78695.1"/>
    </source>
</evidence>
<accession>F4CCA2</accession>